<proteinExistence type="predicted"/>
<accession>A0A0E9PBY1</accession>
<name>A0A0E9PBY1_ANGAN</name>
<reference evidence="2" key="1">
    <citation type="submission" date="2014-11" db="EMBL/GenBank/DDBJ databases">
        <authorList>
            <person name="Amaro Gonzalez C."/>
        </authorList>
    </citation>
    <scope>NUCLEOTIDE SEQUENCE</scope>
</reference>
<evidence type="ECO:0000256" key="1">
    <source>
        <dbReference type="SAM" id="Phobius"/>
    </source>
</evidence>
<sequence length="32" mass="3767">MDQAAKPCQCDQSKALLHAFFIYVSFLFYFSF</sequence>
<dbReference type="EMBL" id="GBXM01106386">
    <property type="protein sequence ID" value="JAH02191.1"/>
    <property type="molecule type" value="Transcribed_RNA"/>
</dbReference>
<reference evidence="2" key="2">
    <citation type="journal article" date="2015" name="Fish Shellfish Immunol.">
        <title>Early steps in the European eel (Anguilla anguilla)-Vibrio vulnificus interaction in the gills: Role of the RtxA13 toxin.</title>
        <authorList>
            <person name="Callol A."/>
            <person name="Pajuelo D."/>
            <person name="Ebbesson L."/>
            <person name="Teles M."/>
            <person name="MacKenzie S."/>
            <person name="Amaro C."/>
        </authorList>
    </citation>
    <scope>NUCLEOTIDE SEQUENCE</scope>
</reference>
<keyword evidence="1" id="KW-0812">Transmembrane</keyword>
<feature type="transmembrane region" description="Helical" evidence="1">
    <location>
        <begin position="15"/>
        <end position="31"/>
    </location>
</feature>
<keyword evidence="1" id="KW-0472">Membrane</keyword>
<protein>
    <submittedName>
        <fullName evidence="2">Uncharacterized protein</fullName>
    </submittedName>
</protein>
<keyword evidence="1" id="KW-1133">Transmembrane helix</keyword>
<organism evidence="2">
    <name type="scientific">Anguilla anguilla</name>
    <name type="common">European freshwater eel</name>
    <name type="synonym">Muraena anguilla</name>
    <dbReference type="NCBI Taxonomy" id="7936"/>
    <lineage>
        <taxon>Eukaryota</taxon>
        <taxon>Metazoa</taxon>
        <taxon>Chordata</taxon>
        <taxon>Craniata</taxon>
        <taxon>Vertebrata</taxon>
        <taxon>Euteleostomi</taxon>
        <taxon>Actinopterygii</taxon>
        <taxon>Neopterygii</taxon>
        <taxon>Teleostei</taxon>
        <taxon>Anguilliformes</taxon>
        <taxon>Anguillidae</taxon>
        <taxon>Anguilla</taxon>
    </lineage>
</organism>
<dbReference type="AlphaFoldDB" id="A0A0E9PBY1"/>
<evidence type="ECO:0000313" key="2">
    <source>
        <dbReference type="EMBL" id="JAH02191.1"/>
    </source>
</evidence>